<comment type="cofactor">
    <cofactor evidence="1">
        <name>FAD</name>
        <dbReference type="ChEBI" id="CHEBI:57692"/>
    </cofactor>
</comment>
<evidence type="ECO:0000256" key="3">
    <source>
        <dbReference type="ARBA" id="ARBA00022827"/>
    </source>
</evidence>
<dbReference type="InterPro" id="IPR004792">
    <property type="entry name" value="BaiN-like"/>
</dbReference>
<dbReference type="Pfam" id="PF03486">
    <property type="entry name" value="HI0933_like"/>
    <property type="match status" value="1"/>
</dbReference>
<dbReference type="Gene3D" id="1.10.8.260">
    <property type="entry name" value="HI0933 insert domain-like"/>
    <property type="match status" value="1"/>
</dbReference>
<dbReference type="NCBIfam" id="TIGR03862">
    <property type="entry name" value="flavo_PP4765"/>
    <property type="match status" value="1"/>
</dbReference>
<evidence type="ECO:0000256" key="1">
    <source>
        <dbReference type="ARBA" id="ARBA00001974"/>
    </source>
</evidence>
<dbReference type="Proteomes" id="UP000191418">
    <property type="component" value="Unassembled WGS sequence"/>
</dbReference>
<dbReference type="Gene3D" id="3.50.50.60">
    <property type="entry name" value="FAD/NAD(P)-binding domain"/>
    <property type="match status" value="1"/>
</dbReference>
<evidence type="ECO:0000313" key="7">
    <source>
        <dbReference type="Proteomes" id="UP000191418"/>
    </source>
</evidence>
<dbReference type="SUPFAM" id="SSF51905">
    <property type="entry name" value="FAD/NAD(P)-binding domain"/>
    <property type="match status" value="1"/>
</dbReference>
<name>A0A1T4SA49_9GAMM</name>
<dbReference type="InterPro" id="IPR055178">
    <property type="entry name" value="RsdA/BaiN/AoA(So)-like_dom"/>
</dbReference>
<evidence type="ECO:0000313" key="6">
    <source>
        <dbReference type="EMBL" id="OPX54997.1"/>
    </source>
</evidence>
<keyword evidence="3" id="KW-0274">FAD</keyword>
<dbReference type="PANTHER" id="PTHR42887:SF1">
    <property type="entry name" value="BLR3961 PROTEIN"/>
    <property type="match status" value="1"/>
</dbReference>
<keyword evidence="7" id="KW-1185">Reference proteome</keyword>
<feature type="domain" description="RsdA/BaiN/AoA(So)-like insert" evidence="5">
    <location>
        <begin position="195"/>
        <end position="349"/>
    </location>
</feature>
<dbReference type="EMBL" id="MTSM01000014">
    <property type="protein sequence ID" value="OPX54997.1"/>
    <property type="molecule type" value="Genomic_DNA"/>
</dbReference>
<dbReference type="NCBIfam" id="TIGR00275">
    <property type="entry name" value="aminoacetone oxidase family FAD-binding enzyme"/>
    <property type="match status" value="1"/>
</dbReference>
<dbReference type="InterPro" id="IPR022460">
    <property type="entry name" value="Flavoprotein_PP4765"/>
</dbReference>
<evidence type="ECO:0000256" key="2">
    <source>
        <dbReference type="ARBA" id="ARBA00022630"/>
    </source>
</evidence>
<dbReference type="Pfam" id="PF22780">
    <property type="entry name" value="HI0933_like_1st"/>
    <property type="match status" value="1"/>
</dbReference>
<dbReference type="InterPro" id="IPR036188">
    <property type="entry name" value="FAD/NAD-bd_sf"/>
</dbReference>
<keyword evidence="2" id="KW-0285">Flavoprotein</keyword>
<evidence type="ECO:0000259" key="5">
    <source>
        <dbReference type="Pfam" id="PF22780"/>
    </source>
</evidence>
<dbReference type="InterPro" id="IPR023166">
    <property type="entry name" value="BaiN-like_dom_sf"/>
</dbReference>
<evidence type="ECO:0000259" key="4">
    <source>
        <dbReference type="Pfam" id="PF03486"/>
    </source>
</evidence>
<dbReference type="RefSeq" id="WP_078746398.1">
    <property type="nucleotide sequence ID" value="NZ_FUXG01000027.1"/>
</dbReference>
<organism evidence="6 7">
    <name type="scientific">Oceanospirillum multiglobuliferum</name>
    <dbReference type="NCBI Taxonomy" id="64969"/>
    <lineage>
        <taxon>Bacteria</taxon>
        <taxon>Pseudomonadati</taxon>
        <taxon>Pseudomonadota</taxon>
        <taxon>Gammaproteobacteria</taxon>
        <taxon>Oceanospirillales</taxon>
        <taxon>Oceanospirillaceae</taxon>
        <taxon>Oceanospirillum</taxon>
    </lineage>
</organism>
<proteinExistence type="predicted"/>
<dbReference type="PANTHER" id="PTHR42887">
    <property type="entry name" value="OS12G0638800 PROTEIN"/>
    <property type="match status" value="1"/>
</dbReference>
<protein>
    <submittedName>
        <fullName evidence="6">NAD(FAD)-utilizing dehydrogenase</fullName>
    </submittedName>
</protein>
<comment type="caution">
    <text evidence="6">The sequence shown here is derived from an EMBL/GenBank/DDBJ whole genome shotgun (WGS) entry which is preliminary data.</text>
</comment>
<feature type="domain" description="RsdA/BaiN/AoA(So)-like Rossmann fold-like" evidence="4">
    <location>
        <begin position="9"/>
        <end position="401"/>
    </location>
</feature>
<dbReference type="Gene3D" id="2.40.30.10">
    <property type="entry name" value="Translation factors"/>
    <property type="match status" value="1"/>
</dbReference>
<dbReference type="AlphaFoldDB" id="A0A1T4SA49"/>
<dbReference type="SUPFAM" id="SSF160996">
    <property type="entry name" value="HI0933 insert domain-like"/>
    <property type="match status" value="1"/>
</dbReference>
<reference evidence="6 7" key="1">
    <citation type="submission" date="2017-01" db="EMBL/GenBank/DDBJ databases">
        <title>Genome Sequencing of a Marine Spirillum, Oceanospirillum multiglobuliferum ATCC 33336, from Japan.</title>
        <authorList>
            <person name="Carney J.G."/>
            <person name="Trachtenberg A.M."/>
            <person name="Rheaume B.A."/>
            <person name="Linnane J.D."/>
            <person name="Pitts N.L."/>
            <person name="Mykles D.L."/>
            <person name="Maclea K.S."/>
        </authorList>
    </citation>
    <scope>NUCLEOTIDE SEQUENCE [LARGE SCALE GENOMIC DNA]</scope>
    <source>
        <strain evidence="6 7">ATCC 33336</strain>
    </source>
</reference>
<gene>
    <name evidence="6" type="ORF">BTE48_10875</name>
</gene>
<dbReference type="OrthoDB" id="5288829at2"/>
<sequence>MSFSAPIPVAIIGAGPAGLMAAQRLLQAGIAVHLFEAMPTVARKFLYAGKSGMNITHAEATEQFLTRYQPQAPALLESLHAFNNVDVRQWVHDLGIETFVGSSQRVFPTGMKAAPLLRAWLHQLKNQGLVLHTRHYWTGWDANQQLCFDTPEGQICVEAQSTILALGGGSWAKLGSDARWVPLLTQRQIRLAALKPANCGFLYPWSQVFIEQFAGVPIKSIQISVTNAEGESQYKRGDLMVSQQGIEGGLIYGLSALIRDQILSHGQCTLMLDLSPDRSEAQLKEKLSQRKGKSITQQLNTLKLGGIKSALLRLLTDKHCFQDPAQLAYKIKHLPLVLTETTPISEAISTAGGVCFEVLDPYLMSTQHNGLFFAGEMLDWEAPTGGYLLTACLATGLRAGEGVLRYLQQK</sequence>
<dbReference type="PRINTS" id="PR00420">
    <property type="entry name" value="RNGMNOXGNASE"/>
</dbReference>
<dbReference type="InterPro" id="IPR057661">
    <property type="entry name" value="RsdA/BaiN/AoA(So)_Rossmann"/>
</dbReference>
<dbReference type="STRING" id="64969.SAMN02745127_02880"/>
<accession>A0A1T4SA49</accession>